<dbReference type="Pfam" id="PF04433">
    <property type="entry name" value="SWIRM"/>
    <property type="match status" value="1"/>
</dbReference>
<dbReference type="GO" id="GO:0033193">
    <property type="term" value="C:Lsd1/2 complex"/>
    <property type="evidence" value="ECO:0007669"/>
    <property type="project" value="UniProtKB-ARBA"/>
</dbReference>
<dbReference type="SUPFAM" id="SSF51905">
    <property type="entry name" value="FAD/NAD(P)-binding domain"/>
    <property type="match status" value="1"/>
</dbReference>
<dbReference type="CDD" id="cd00084">
    <property type="entry name" value="HMG-box_SF"/>
    <property type="match status" value="1"/>
</dbReference>
<evidence type="ECO:0000259" key="7">
    <source>
        <dbReference type="PROSITE" id="PS50934"/>
    </source>
</evidence>
<evidence type="ECO:0000256" key="2">
    <source>
        <dbReference type="ARBA" id="ARBA00005995"/>
    </source>
</evidence>
<dbReference type="Proteomes" id="UP000799757">
    <property type="component" value="Unassembled WGS sequence"/>
</dbReference>
<dbReference type="InterPro" id="IPR002937">
    <property type="entry name" value="Amino_oxidase"/>
</dbReference>
<dbReference type="SUPFAM" id="SSF54373">
    <property type="entry name" value="FAD-linked reductases, C-terminal domain"/>
    <property type="match status" value="1"/>
</dbReference>
<accession>A0A6A6XM89</accession>
<dbReference type="Gene3D" id="1.10.30.10">
    <property type="entry name" value="High mobility group box domain"/>
    <property type="match status" value="1"/>
</dbReference>
<dbReference type="PROSITE" id="PS50934">
    <property type="entry name" value="SWIRM"/>
    <property type="match status" value="1"/>
</dbReference>
<dbReference type="GO" id="GO:0030466">
    <property type="term" value="P:silent mating-type cassette heterochromatin formation"/>
    <property type="evidence" value="ECO:0007669"/>
    <property type="project" value="UniProtKB-ARBA"/>
</dbReference>
<dbReference type="GO" id="GO:0140683">
    <property type="term" value="F:histone H3K9me/H3K9me2 demethylase activity"/>
    <property type="evidence" value="ECO:0007669"/>
    <property type="project" value="UniProtKB-ARBA"/>
</dbReference>
<dbReference type="GO" id="GO:0050660">
    <property type="term" value="F:flavin adenine dinucleotide binding"/>
    <property type="evidence" value="ECO:0007669"/>
    <property type="project" value="TreeGrafter"/>
</dbReference>
<evidence type="ECO:0000256" key="5">
    <source>
        <dbReference type="ARBA" id="ARBA00023242"/>
    </source>
</evidence>
<feature type="region of interest" description="Disordered" evidence="6">
    <location>
        <begin position="515"/>
        <end position="540"/>
    </location>
</feature>
<comment type="subcellular location">
    <subcellularLocation>
        <location evidence="1">Nucleus</location>
    </subcellularLocation>
</comment>
<dbReference type="InterPro" id="IPR050281">
    <property type="entry name" value="Flavin_monoamine_oxidase"/>
</dbReference>
<dbReference type="FunFam" id="1.10.10.10:FF:000064">
    <property type="entry name" value="Lysine-specific histone demethylase 1A"/>
    <property type="match status" value="1"/>
</dbReference>
<dbReference type="PANTHER" id="PTHR10742:SF386">
    <property type="entry name" value="LYSINE-SPECIFIC HISTONE DEMETHYLASE 1A"/>
    <property type="match status" value="1"/>
</dbReference>
<feature type="compositionally biased region" description="Polar residues" evidence="6">
    <location>
        <begin position="183"/>
        <end position="207"/>
    </location>
</feature>
<reference evidence="8" key="1">
    <citation type="journal article" date="2020" name="Stud. Mycol.">
        <title>101 Dothideomycetes genomes: a test case for predicting lifestyles and emergence of pathogens.</title>
        <authorList>
            <person name="Haridas S."/>
            <person name="Albert R."/>
            <person name="Binder M."/>
            <person name="Bloem J."/>
            <person name="Labutti K."/>
            <person name="Salamov A."/>
            <person name="Andreopoulos B."/>
            <person name="Baker S."/>
            <person name="Barry K."/>
            <person name="Bills G."/>
            <person name="Bluhm B."/>
            <person name="Cannon C."/>
            <person name="Castanera R."/>
            <person name="Culley D."/>
            <person name="Daum C."/>
            <person name="Ezra D."/>
            <person name="Gonzalez J."/>
            <person name="Henrissat B."/>
            <person name="Kuo A."/>
            <person name="Liang C."/>
            <person name="Lipzen A."/>
            <person name="Lutzoni F."/>
            <person name="Magnuson J."/>
            <person name="Mondo S."/>
            <person name="Nolan M."/>
            <person name="Ohm R."/>
            <person name="Pangilinan J."/>
            <person name="Park H.-J."/>
            <person name="Ramirez L."/>
            <person name="Alfaro M."/>
            <person name="Sun H."/>
            <person name="Tritt A."/>
            <person name="Yoshinaga Y."/>
            <person name="Zwiers L.-H."/>
            <person name="Turgeon B."/>
            <person name="Goodwin S."/>
            <person name="Spatafora J."/>
            <person name="Crous P."/>
            <person name="Grigoriev I."/>
        </authorList>
    </citation>
    <scope>NUCLEOTIDE SEQUENCE</scope>
    <source>
        <strain evidence="8">CBS 109.77</strain>
    </source>
</reference>
<organism evidence="8 9">
    <name type="scientific">Melanomma pulvis-pyrius CBS 109.77</name>
    <dbReference type="NCBI Taxonomy" id="1314802"/>
    <lineage>
        <taxon>Eukaryota</taxon>
        <taxon>Fungi</taxon>
        <taxon>Dikarya</taxon>
        <taxon>Ascomycota</taxon>
        <taxon>Pezizomycotina</taxon>
        <taxon>Dothideomycetes</taxon>
        <taxon>Pleosporomycetidae</taxon>
        <taxon>Pleosporales</taxon>
        <taxon>Melanommataceae</taxon>
        <taxon>Melanomma</taxon>
    </lineage>
</organism>
<keyword evidence="4" id="KW-0238">DNA-binding</keyword>
<dbReference type="OrthoDB" id="9982100at2759"/>
<dbReference type="AlphaFoldDB" id="A0A6A6XM89"/>
<evidence type="ECO:0000256" key="1">
    <source>
        <dbReference type="ARBA" id="ARBA00004123"/>
    </source>
</evidence>
<dbReference type="GO" id="GO:0003677">
    <property type="term" value="F:DNA binding"/>
    <property type="evidence" value="ECO:0007669"/>
    <property type="project" value="UniProtKB-KW"/>
</dbReference>
<dbReference type="GO" id="GO:0031509">
    <property type="term" value="P:subtelomeric heterochromatin formation"/>
    <property type="evidence" value="ECO:0007669"/>
    <property type="project" value="UniProtKB-ARBA"/>
</dbReference>
<dbReference type="EMBL" id="MU001802">
    <property type="protein sequence ID" value="KAF2797630.1"/>
    <property type="molecule type" value="Genomic_DNA"/>
</dbReference>
<feature type="region of interest" description="Disordered" evidence="6">
    <location>
        <begin position="80"/>
        <end position="217"/>
    </location>
</feature>
<proteinExistence type="inferred from homology"/>
<comment type="similarity">
    <text evidence="2">Belongs to the flavin monoamine oxidase family.</text>
</comment>
<dbReference type="InterPro" id="IPR036388">
    <property type="entry name" value="WH-like_DNA-bd_sf"/>
</dbReference>
<dbReference type="Gene3D" id="1.10.10.10">
    <property type="entry name" value="Winged helix-like DNA-binding domain superfamily/Winged helix DNA-binding domain"/>
    <property type="match status" value="1"/>
</dbReference>
<dbReference type="SUPFAM" id="SSF46689">
    <property type="entry name" value="Homeodomain-like"/>
    <property type="match status" value="1"/>
</dbReference>
<protein>
    <recommendedName>
        <fullName evidence="7">SWIRM domain-containing protein</fullName>
    </recommendedName>
</protein>
<dbReference type="InterPro" id="IPR009057">
    <property type="entry name" value="Homeodomain-like_sf"/>
</dbReference>
<dbReference type="GO" id="GO:0005634">
    <property type="term" value="C:nucleus"/>
    <property type="evidence" value="ECO:0007669"/>
    <property type="project" value="UniProtKB-SubCell"/>
</dbReference>
<name>A0A6A6XM89_9PLEO</name>
<dbReference type="GO" id="GO:0140718">
    <property type="term" value="P:facultative heterochromatin formation"/>
    <property type="evidence" value="ECO:0007669"/>
    <property type="project" value="UniProtKB-ARBA"/>
</dbReference>
<dbReference type="InterPro" id="IPR036910">
    <property type="entry name" value="HMG_box_dom_sf"/>
</dbReference>
<gene>
    <name evidence="8" type="ORF">K505DRAFT_298036</name>
</gene>
<dbReference type="GO" id="GO:0031934">
    <property type="term" value="C:mating-type region heterochromatin"/>
    <property type="evidence" value="ECO:0007669"/>
    <property type="project" value="UniProtKB-ARBA"/>
</dbReference>
<keyword evidence="9" id="KW-1185">Reference proteome</keyword>
<feature type="compositionally biased region" description="Polar residues" evidence="6">
    <location>
        <begin position="515"/>
        <end position="533"/>
    </location>
</feature>
<dbReference type="InterPro" id="IPR036188">
    <property type="entry name" value="FAD/NAD-bd_sf"/>
</dbReference>
<dbReference type="SUPFAM" id="SSF47095">
    <property type="entry name" value="HMG-box"/>
    <property type="match status" value="1"/>
</dbReference>
<dbReference type="InterPro" id="IPR007526">
    <property type="entry name" value="SWIRM"/>
</dbReference>
<feature type="domain" description="SWIRM" evidence="7">
    <location>
        <begin position="233"/>
        <end position="328"/>
    </location>
</feature>
<keyword evidence="5" id="KW-0539">Nucleus</keyword>
<dbReference type="GO" id="GO:0031508">
    <property type="term" value="P:pericentric heterochromatin formation"/>
    <property type="evidence" value="ECO:0007669"/>
    <property type="project" value="UniProtKB-ARBA"/>
</dbReference>
<dbReference type="Pfam" id="PF01593">
    <property type="entry name" value="Amino_oxidase"/>
    <property type="match status" value="2"/>
</dbReference>
<evidence type="ECO:0000256" key="4">
    <source>
        <dbReference type="ARBA" id="ARBA00023125"/>
    </source>
</evidence>
<evidence type="ECO:0000256" key="6">
    <source>
        <dbReference type="SAM" id="MobiDB-lite"/>
    </source>
</evidence>
<dbReference type="FunFam" id="1.10.30.10:FF:000067">
    <property type="entry name" value="Lysine-specific histone demethylase Aof2, putative"/>
    <property type="match status" value="1"/>
</dbReference>
<dbReference type="Gene3D" id="3.50.50.60">
    <property type="entry name" value="FAD/NAD(P)-binding domain"/>
    <property type="match status" value="2"/>
</dbReference>
<keyword evidence="3" id="KW-0560">Oxidoreductase</keyword>
<evidence type="ECO:0000313" key="8">
    <source>
        <dbReference type="EMBL" id="KAF2797630.1"/>
    </source>
</evidence>
<feature type="compositionally biased region" description="Polar residues" evidence="6">
    <location>
        <begin position="94"/>
        <end position="104"/>
    </location>
</feature>
<dbReference type="GO" id="GO:0033696">
    <property type="term" value="P:heterochromatin boundary formation"/>
    <property type="evidence" value="ECO:0007669"/>
    <property type="project" value="UniProtKB-ARBA"/>
</dbReference>
<evidence type="ECO:0000313" key="9">
    <source>
        <dbReference type="Proteomes" id="UP000799757"/>
    </source>
</evidence>
<dbReference type="GO" id="GO:0071515">
    <property type="term" value="P:mating-type locus imprinting"/>
    <property type="evidence" value="ECO:0007669"/>
    <property type="project" value="UniProtKB-ARBA"/>
</dbReference>
<dbReference type="GO" id="GO:1990841">
    <property type="term" value="F:promoter-specific chromatin binding"/>
    <property type="evidence" value="ECO:0007669"/>
    <property type="project" value="UniProtKB-ARBA"/>
</dbReference>
<dbReference type="GO" id="GO:0140720">
    <property type="term" value="C:subtelomeric heterochromatin"/>
    <property type="evidence" value="ECO:0007669"/>
    <property type="project" value="UniProtKB-ARBA"/>
</dbReference>
<sequence>MYSTFAATADADALDESSYLFGQAHDGLLSIPMAHEGAHLKAPAPSPVPMSGLHRLSSGQYSESAASSIHLIDAHDLSEASGSHLSGREDREGSISSGYINGQERSYAPSPLYYPHPLHNQRPRGVAHGNSYNTSAKSNGVHLLSQDINGKDDSGATALPYPSKVTLSNQNPMARTLSRDSKPSSTPELSQSQEPPSATRSTSSNSAKGKPNQFRANSSIPSALSWEEFSRQTILAAESSRLNPFALHPEEYKLLRMHITHAQVTIYLNIRNAILRVWTRNPLVGVTLEEAAGCARDKRYFGLAKVAYYWLLRNGYINFGCVDVPHTASTIPRSPNKSSPQRTILVIGAGMSGLGCARHLEGLSAQLGDQWTAQGERPPKVIVLEARPRVGGRVYSHPFQNQASSTLPAGQRCTAEMGAQIITGFDHGNPLDAIIRGQLGIRYHALRDNTILYDHDGTIVEMSHDIRVERLYNDVLERASTYRNKPATFRTVEGDRNLILFGRDPSDTGGASIATLENSNTPLPANAQTTASTTEEKPSSGVEKLAGRSYQLTAGVNPNISAAEAALTMGWQLRSGALSTHSVDLDTIAKSSDFPTLGQAMDDGIQQYQNLLDLNPRDLRLLNWHHANLEYANAVSVNQLSLSGWDQDIGNEFVGEHSEIIGGYQQVPRGLWQCPGKLDVRFNSVVKSIHYNTGERNVGKAVTVECNNGEIFMADRIVITTPLGVLKSGTVTFQPPLPDWKQGVIERMGFGLLNKVILVYEKAFWEPDRDMFGLLNEAEHRTSLDIKDYSARRGRFYLFWNCIKTSGKPTLVALMAGDAAYYAEASSDDHLIKDVTERLKKMFAPKIVPLPSETIVTRWSKDPFARGSYSYVGPKTQAGDYDVMARPHGPLHFAGEATCGTHPATVHGAYLSGLRVAAEVVEAMTGPIEVPSPLVEKKIKIENAVTFHNSEPKRKSEPERMDIKQARLLRDEDYEASIIGAILSVLGERPIKPGRAGVNPFLLYTKDFWYVCKKECDDARKSTTGDANARATKGEIRTAIGQKWRTASAETKQPYLDQTQNARDDATASAAKFKEQVVTWDREAARIRREYIQSHPPPGGNEDVMLNSRTAIELGAGKRLRRI</sequence>
<evidence type="ECO:0000256" key="3">
    <source>
        <dbReference type="ARBA" id="ARBA00023002"/>
    </source>
</evidence>
<dbReference type="GO" id="GO:0005721">
    <property type="term" value="C:pericentric heterochromatin"/>
    <property type="evidence" value="ECO:0007669"/>
    <property type="project" value="UniProtKB-ARBA"/>
</dbReference>
<dbReference type="PANTHER" id="PTHR10742">
    <property type="entry name" value="FLAVIN MONOAMINE OXIDASE"/>
    <property type="match status" value="1"/>
</dbReference>